<dbReference type="EMBL" id="JACCHL010000001">
    <property type="protein sequence ID" value="NYH52492.1"/>
    <property type="molecule type" value="Genomic_DNA"/>
</dbReference>
<dbReference type="CDD" id="cd00051">
    <property type="entry name" value="EFh"/>
    <property type="match status" value="1"/>
</dbReference>
<feature type="domain" description="EF-hand" evidence="1">
    <location>
        <begin position="2"/>
        <end position="37"/>
    </location>
</feature>
<accession>A0A7Y9XB19</accession>
<dbReference type="AlphaFoldDB" id="A0A1V3C6F7"/>
<proteinExistence type="predicted"/>
<protein>
    <submittedName>
        <fullName evidence="2 3">Calcium-binding protein</fullName>
    </submittedName>
</protein>
<evidence type="ECO:0000313" key="4">
    <source>
        <dbReference type="Proteomes" id="UP000189004"/>
    </source>
</evidence>
<dbReference type="RefSeq" id="WP_077692405.1">
    <property type="nucleotide sequence ID" value="NZ_JACCHL010000001.1"/>
</dbReference>
<dbReference type="PROSITE" id="PS00018">
    <property type="entry name" value="EF_HAND_1"/>
    <property type="match status" value="2"/>
</dbReference>
<dbReference type="STRING" id="501010.NOSIN_20790"/>
<evidence type="ECO:0000313" key="5">
    <source>
        <dbReference type="Proteomes" id="UP000584931"/>
    </source>
</evidence>
<dbReference type="InterPro" id="IPR002048">
    <property type="entry name" value="EF_hand_dom"/>
</dbReference>
<keyword evidence="4" id="KW-1185">Reference proteome</keyword>
<reference evidence="4" key="1">
    <citation type="submission" date="2016-08" db="EMBL/GenBank/DDBJ databases">
        <authorList>
            <person name="Tokovenko B."/>
            <person name="Kalinowski J."/>
        </authorList>
    </citation>
    <scope>NUCLEOTIDE SEQUENCE [LARGE SCALE GENOMIC DNA]</scope>
    <source>
        <strain evidence="4">UTMC102</strain>
    </source>
</reference>
<dbReference type="InterPro" id="IPR011992">
    <property type="entry name" value="EF-hand-dom_pair"/>
</dbReference>
<evidence type="ECO:0000313" key="2">
    <source>
        <dbReference type="EMBL" id="NYH52492.1"/>
    </source>
</evidence>
<dbReference type="Pfam" id="PF13499">
    <property type="entry name" value="EF-hand_7"/>
    <property type="match status" value="1"/>
</dbReference>
<dbReference type="SUPFAM" id="SSF47473">
    <property type="entry name" value="EF-hand"/>
    <property type="match status" value="1"/>
</dbReference>
<dbReference type="SMART" id="SM00054">
    <property type="entry name" value="EFh"/>
    <property type="match status" value="2"/>
</dbReference>
<dbReference type="OrthoDB" id="4563420at2"/>
<dbReference type="GO" id="GO:0005509">
    <property type="term" value="F:calcium ion binding"/>
    <property type="evidence" value="ECO:0007669"/>
    <property type="project" value="InterPro"/>
</dbReference>
<dbReference type="Proteomes" id="UP000189004">
    <property type="component" value="Unassembled WGS sequence"/>
</dbReference>
<dbReference type="EMBL" id="MCOK01000001">
    <property type="protein sequence ID" value="OOC55970.1"/>
    <property type="molecule type" value="Genomic_DNA"/>
</dbReference>
<name>A0A1V3C6F7_9ACTN</name>
<organism evidence="3 4">
    <name type="scientific">Nocardiopsis sinuspersici</name>
    <dbReference type="NCBI Taxonomy" id="501010"/>
    <lineage>
        <taxon>Bacteria</taxon>
        <taxon>Bacillati</taxon>
        <taxon>Actinomycetota</taxon>
        <taxon>Actinomycetes</taxon>
        <taxon>Streptosporangiales</taxon>
        <taxon>Nocardiopsidaceae</taxon>
        <taxon>Nocardiopsis</taxon>
    </lineage>
</organism>
<comment type="caution">
    <text evidence="3">The sequence shown here is derived from an EMBL/GenBank/DDBJ whole genome shotgun (WGS) entry which is preliminary data.</text>
</comment>
<reference evidence="3" key="2">
    <citation type="submission" date="2016-08" db="EMBL/GenBank/DDBJ databases">
        <authorList>
            <person name="Seilhamer J.J."/>
        </authorList>
    </citation>
    <scope>NUCLEOTIDE SEQUENCE [LARGE SCALE GENOMIC DNA]</scope>
    <source>
        <strain evidence="3">UTMC102</strain>
    </source>
</reference>
<dbReference type="Proteomes" id="UP000584931">
    <property type="component" value="Unassembled WGS sequence"/>
</dbReference>
<dbReference type="PROSITE" id="PS50222">
    <property type="entry name" value="EF_HAND_2"/>
    <property type="match status" value="2"/>
</dbReference>
<feature type="domain" description="EF-hand" evidence="1">
    <location>
        <begin position="38"/>
        <end position="72"/>
    </location>
</feature>
<sequence>MPDTNEYATTFAFVDADSDGRISAQEYADLMHRLGDSCTEDQALGAIKAMDEDGDGLITLDEFTAYMSDTRS</sequence>
<dbReference type="Gene3D" id="1.10.238.10">
    <property type="entry name" value="EF-hand"/>
    <property type="match status" value="1"/>
</dbReference>
<evidence type="ECO:0000313" key="3">
    <source>
        <dbReference type="EMBL" id="OOC55970.1"/>
    </source>
</evidence>
<reference evidence="2 5" key="3">
    <citation type="submission" date="2020-07" db="EMBL/GenBank/DDBJ databases">
        <title>Sequencing the genomes of 1000 actinobacteria strains.</title>
        <authorList>
            <person name="Klenk H.-P."/>
        </authorList>
    </citation>
    <scope>NUCLEOTIDE SEQUENCE [LARGE SCALE GENOMIC DNA]</scope>
    <source>
        <strain evidence="2 5">DSM 45278</strain>
    </source>
</reference>
<dbReference type="InterPro" id="IPR018247">
    <property type="entry name" value="EF_Hand_1_Ca_BS"/>
</dbReference>
<accession>A0A1V3C6F7</accession>
<evidence type="ECO:0000259" key="1">
    <source>
        <dbReference type="PROSITE" id="PS50222"/>
    </source>
</evidence>
<gene>
    <name evidence="2" type="ORF">HNR06_002081</name>
    <name evidence="3" type="ORF">NOSIN_20790</name>
</gene>